<name>A0A7X9FU08_9DELT</name>
<dbReference type="EMBL" id="JAAZON010000525">
    <property type="protein sequence ID" value="NMC63774.1"/>
    <property type="molecule type" value="Genomic_DNA"/>
</dbReference>
<protein>
    <submittedName>
        <fullName evidence="1">Pilus assembly protein PilM</fullName>
    </submittedName>
</protein>
<reference evidence="1 2" key="1">
    <citation type="journal article" date="2020" name="Biotechnol. Biofuels">
        <title>New insights from the biogas microbiome by comprehensive genome-resolved metagenomics of nearly 1600 species originating from multiple anaerobic digesters.</title>
        <authorList>
            <person name="Campanaro S."/>
            <person name="Treu L."/>
            <person name="Rodriguez-R L.M."/>
            <person name="Kovalovszki A."/>
            <person name="Ziels R.M."/>
            <person name="Maus I."/>
            <person name="Zhu X."/>
            <person name="Kougias P.G."/>
            <person name="Basile A."/>
            <person name="Luo G."/>
            <person name="Schluter A."/>
            <person name="Konstantinidis K.T."/>
            <person name="Angelidaki I."/>
        </authorList>
    </citation>
    <scope>NUCLEOTIDE SEQUENCE [LARGE SCALE GENOMIC DNA]</scope>
    <source>
        <strain evidence="1">AS27yjCOA_65</strain>
    </source>
</reference>
<comment type="caution">
    <text evidence="1">The sequence shown here is derived from an EMBL/GenBank/DDBJ whole genome shotgun (WGS) entry which is preliminary data.</text>
</comment>
<feature type="non-terminal residue" evidence="1">
    <location>
        <position position="141"/>
    </location>
</feature>
<organism evidence="1 2">
    <name type="scientific">SAR324 cluster bacterium</name>
    <dbReference type="NCBI Taxonomy" id="2024889"/>
    <lineage>
        <taxon>Bacteria</taxon>
        <taxon>Deltaproteobacteria</taxon>
        <taxon>SAR324 cluster</taxon>
    </lineage>
</organism>
<proteinExistence type="predicted"/>
<evidence type="ECO:0000313" key="2">
    <source>
        <dbReference type="Proteomes" id="UP000524246"/>
    </source>
</evidence>
<sequence>MGLKDLFSRKKEALVGLDIGGSSVKLVGLDLSSEPAKLLFVGLAPLRGDIFSNNIIVSAAKVSEAILSLIETNGVFDRRVSTAVPAPSVFTKKIKVPRMALKELDANIQFEAGNFIPHNINAVKLDYHILGDGGKNQLDIL</sequence>
<dbReference type="SUPFAM" id="SSF53067">
    <property type="entry name" value="Actin-like ATPase domain"/>
    <property type="match status" value="1"/>
</dbReference>
<accession>A0A7X9FU08</accession>
<dbReference type="InterPro" id="IPR005883">
    <property type="entry name" value="PilM"/>
</dbReference>
<dbReference type="Proteomes" id="UP000524246">
    <property type="component" value="Unassembled WGS sequence"/>
</dbReference>
<dbReference type="PANTHER" id="PTHR32432:SF3">
    <property type="entry name" value="ETHANOLAMINE UTILIZATION PROTEIN EUTJ"/>
    <property type="match status" value="1"/>
</dbReference>
<dbReference type="PANTHER" id="PTHR32432">
    <property type="entry name" value="CELL DIVISION PROTEIN FTSA-RELATED"/>
    <property type="match status" value="1"/>
</dbReference>
<dbReference type="Gene3D" id="3.30.420.40">
    <property type="match status" value="1"/>
</dbReference>
<dbReference type="AlphaFoldDB" id="A0A7X9FU08"/>
<dbReference type="Pfam" id="PF11104">
    <property type="entry name" value="PilM_2"/>
    <property type="match status" value="1"/>
</dbReference>
<gene>
    <name evidence="1" type="ORF">GYA55_11480</name>
</gene>
<dbReference type="InterPro" id="IPR043129">
    <property type="entry name" value="ATPase_NBD"/>
</dbReference>
<dbReference type="InterPro" id="IPR050696">
    <property type="entry name" value="FtsA/MreB"/>
</dbReference>
<evidence type="ECO:0000313" key="1">
    <source>
        <dbReference type="EMBL" id="NMC63774.1"/>
    </source>
</evidence>